<sequence length="80" mass="8655">MNRNRFGETRSMRYAATIFLIANHSMEGLGPSPIGGFWPSLEGTDASDFCGSLPEPSPLLFISSSLASKSLYLWAGVRVS</sequence>
<evidence type="ECO:0000313" key="2">
    <source>
        <dbReference type="Proteomes" id="UP000053144"/>
    </source>
</evidence>
<dbReference type="AlphaFoldDB" id="A0A0L9T410"/>
<reference evidence="2" key="1">
    <citation type="journal article" date="2015" name="Proc. Natl. Acad. Sci. U.S.A.">
        <title>Genome sequencing of adzuki bean (Vigna angularis) provides insight into high starch and low fat accumulation and domestication.</title>
        <authorList>
            <person name="Yang K."/>
            <person name="Tian Z."/>
            <person name="Chen C."/>
            <person name="Luo L."/>
            <person name="Zhao B."/>
            <person name="Wang Z."/>
            <person name="Yu L."/>
            <person name="Li Y."/>
            <person name="Sun Y."/>
            <person name="Li W."/>
            <person name="Chen Y."/>
            <person name="Li Y."/>
            <person name="Zhang Y."/>
            <person name="Ai D."/>
            <person name="Zhao J."/>
            <person name="Shang C."/>
            <person name="Ma Y."/>
            <person name="Wu B."/>
            <person name="Wang M."/>
            <person name="Gao L."/>
            <person name="Sun D."/>
            <person name="Zhang P."/>
            <person name="Guo F."/>
            <person name="Wang W."/>
            <person name="Li Y."/>
            <person name="Wang J."/>
            <person name="Varshney R.K."/>
            <person name="Wang J."/>
            <person name="Ling H.Q."/>
            <person name="Wan P."/>
        </authorList>
    </citation>
    <scope>NUCLEOTIDE SEQUENCE</scope>
    <source>
        <strain evidence="2">cv. Jingnong 6</strain>
    </source>
</reference>
<evidence type="ECO:0000313" key="1">
    <source>
        <dbReference type="EMBL" id="KOM25340.1"/>
    </source>
</evidence>
<gene>
    <name evidence="1" type="ORF">LR48_Vigan98s000700</name>
</gene>
<proteinExistence type="predicted"/>
<name>A0A0L9T410_PHAAN</name>
<organism evidence="1 2">
    <name type="scientific">Phaseolus angularis</name>
    <name type="common">Azuki bean</name>
    <name type="synonym">Vigna angularis</name>
    <dbReference type="NCBI Taxonomy" id="3914"/>
    <lineage>
        <taxon>Eukaryota</taxon>
        <taxon>Viridiplantae</taxon>
        <taxon>Streptophyta</taxon>
        <taxon>Embryophyta</taxon>
        <taxon>Tracheophyta</taxon>
        <taxon>Spermatophyta</taxon>
        <taxon>Magnoliopsida</taxon>
        <taxon>eudicotyledons</taxon>
        <taxon>Gunneridae</taxon>
        <taxon>Pentapetalae</taxon>
        <taxon>rosids</taxon>
        <taxon>fabids</taxon>
        <taxon>Fabales</taxon>
        <taxon>Fabaceae</taxon>
        <taxon>Papilionoideae</taxon>
        <taxon>50 kb inversion clade</taxon>
        <taxon>NPAAA clade</taxon>
        <taxon>indigoferoid/millettioid clade</taxon>
        <taxon>Phaseoleae</taxon>
        <taxon>Vigna</taxon>
    </lineage>
</organism>
<dbReference type="Proteomes" id="UP000053144">
    <property type="component" value="Unassembled WGS sequence"/>
</dbReference>
<protein>
    <submittedName>
        <fullName evidence="1">Uncharacterized protein</fullName>
    </submittedName>
</protein>
<dbReference type="Gramene" id="KOM25340">
    <property type="protein sequence ID" value="KOM25340"/>
    <property type="gene ID" value="LR48_Vigan98s000700"/>
</dbReference>
<accession>A0A0L9T410</accession>
<dbReference type="EMBL" id="KQ258264">
    <property type="protein sequence ID" value="KOM25340.1"/>
    <property type="molecule type" value="Genomic_DNA"/>
</dbReference>